<dbReference type="InterPro" id="IPR031750">
    <property type="entry name" value="DUF4734"/>
</dbReference>
<reference evidence="4" key="1">
    <citation type="submission" date="2025-08" db="UniProtKB">
        <authorList>
            <consortium name="RefSeq"/>
        </authorList>
    </citation>
    <scope>IDENTIFICATION</scope>
</reference>
<dbReference type="SMART" id="SM00875">
    <property type="entry name" value="BACK"/>
    <property type="match status" value="1"/>
</dbReference>
<accession>A0AB39ZPP7</accession>
<dbReference type="Pfam" id="PF15881">
    <property type="entry name" value="DUF4734"/>
    <property type="match status" value="1"/>
</dbReference>
<dbReference type="RefSeq" id="XP_016938749.3">
    <property type="nucleotide sequence ID" value="XM_017083260.4"/>
</dbReference>
<feature type="domain" description="BACK" evidence="2">
    <location>
        <begin position="305"/>
        <end position="408"/>
    </location>
</feature>
<dbReference type="PANTHER" id="PTHR22667:SF0">
    <property type="entry name" value="AT01380P-RELATED"/>
    <property type="match status" value="1"/>
</dbReference>
<dbReference type="Gene3D" id="1.25.40.420">
    <property type="match status" value="1"/>
</dbReference>
<keyword evidence="3" id="KW-1185">Reference proteome</keyword>
<dbReference type="InterPro" id="IPR011705">
    <property type="entry name" value="BACK"/>
</dbReference>
<feature type="compositionally biased region" description="Basic residues" evidence="1">
    <location>
        <begin position="82"/>
        <end position="96"/>
    </location>
</feature>
<gene>
    <name evidence="4" type="primary">LOC108016578</name>
</gene>
<proteinExistence type="predicted"/>
<organism evidence="3 4">
    <name type="scientific">Drosophila suzukii</name>
    <name type="common">Spotted-wing drosophila fruit fly</name>
    <dbReference type="NCBI Taxonomy" id="28584"/>
    <lineage>
        <taxon>Eukaryota</taxon>
        <taxon>Metazoa</taxon>
        <taxon>Ecdysozoa</taxon>
        <taxon>Arthropoda</taxon>
        <taxon>Hexapoda</taxon>
        <taxon>Insecta</taxon>
        <taxon>Pterygota</taxon>
        <taxon>Neoptera</taxon>
        <taxon>Endopterygota</taxon>
        <taxon>Diptera</taxon>
        <taxon>Brachycera</taxon>
        <taxon>Muscomorpha</taxon>
        <taxon>Ephydroidea</taxon>
        <taxon>Drosophilidae</taxon>
        <taxon>Drosophila</taxon>
        <taxon>Sophophora</taxon>
    </lineage>
</organism>
<sequence>MFVGARAPGLSLNFFAVPVYTLELSYPLKVGLVDYGPATTTMEPGDCDTARSAFSDKTLVLDESTPAPKKMGSKKSEQPKTWKVRSRFHRAKKAKTARSSGAKSKGKKAEGKPPPKRSKSISPHISEDDIWPKDFCRQQEGELRWKMFTDEEYANWKAFKDNDCKVPLRSVFSYLKVRPYPVTIGNVPRKTSVPDVLADMVKGNRGAYTRIKIGDQLFQCIPNLLKCYSVWFANRDWRMTRFEFCEQEVPARGFVALYDWMRTEQLPEFQVAVATLQAARHLRVPLLEKDCWQVLSTDEVREKRAFLVFQEAKELPALGEVCEAMLGRLRNFFLALVGSPEFLDLEIQVLEILLRQDAIGVNSEIEVFFAVLRWLGHSVEPSRLPYMRRLMNCVRFHHMPMTFLFSLRESINRADKDELFRPDPVLLAFNRDPDTMTSLEQAISFIGVRCQYDDIDEFFAVCDDHRIGVVFPRRWVYHPNCPYHHSRLTFPYQHRFNVTEFTEYVTSIQDVWAGEGPADHGRSLVRDMDTDPLLCRQDDWNEYK</sequence>
<dbReference type="Pfam" id="PF07707">
    <property type="entry name" value="BACK"/>
    <property type="match status" value="1"/>
</dbReference>
<dbReference type="PANTHER" id="PTHR22667">
    <property type="entry name" value="AT01380P-RELATED"/>
    <property type="match status" value="1"/>
</dbReference>
<evidence type="ECO:0000313" key="4">
    <source>
        <dbReference type="RefSeq" id="XP_016938749.3"/>
    </source>
</evidence>
<name>A0AB39ZPP7_DROSZ</name>
<protein>
    <recommendedName>
        <fullName evidence="2">BACK domain-containing protein</fullName>
    </recommendedName>
</protein>
<dbReference type="GeneID" id="108016578"/>
<evidence type="ECO:0000313" key="3">
    <source>
        <dbReference type="Proteomes" id="UP001652628"/>
    </source>
</evidence>
<evidence type="ECO:0000259" key="2">
    <source>
        <dbReference type="SMART" id="SM00875"/>
    </source>
</evidence>
<dbReference type="Proteomes" id="UP001652628">
    <property type="component" value="Chromosome X"/>
</dbReference>
<dbReference type="AlphaFoldDB" id="A0AB39ZPP7"/>
<feature type="region of interest" description="Disordered" evidence="1">
    <location>
        <begin position="58"/>
        <end position="127"/>
    </location>
</feature>
<evidence type="ECO:0000256" key="1">
    <source>
        <dbReference type="SAM" id="MobiDB-lite"/>
    </source>
</evidence>